<accession>A0ABR8JXR2</accession>
<keyword evidence="2" id="KW-1185">Reference proteome</keyword>
<comment type="caution">
    <text evidence="1">The sequence shown here is derived from an EMBL/GenBank/DDBJ whole genome shotgun (WGS) entry which is preliminary data.</text>
</comment>
<dbReference type="EMBL" id="JACJTU010000001">
    <property type="protein sequence ID" value="MBD2732298.1"/>
    <property type="molecule type" value="Genomic_DNA"/>
</dbReference>
<organism evidence="1 2">
    <name type="scientific">Nostoc paludosum FACHB-159</name>
    <dbReference type="NCBI Taxonomy" id="2692908"/>
    <lineage>
        <taxon>Bacteria</taxon>
        <taxon>Bacillati</taxon>
        <taxon>Cyanobacteriota</taxon>
        <taxon>Cyanophyceae</taxon>
        <taxon>Nostocales</taxon>
        <taxon>Nostocaceae</taxon>
        <taxon>Nostoc</taxon>
    </lineage>
</organism>
<evidence type="ECO:0000313" key="1">
    <source>
        <dbReference type="EMBL" id="MBD2732298.1"/>
    </source>
</evidence>
<protein>
    <submittedName>
        <fullName evidence="1">Uncharacterized protein</fullName>
    </submittedName>
</protein>
<dbReference type="Proteomes" id="UP000637383">
    <property type="component" value="Unassembled WGS sequence"/>
</dbReference>
<proteinExistence type="predicted"/>
<evidence type="ECO:0000313" key="2">
    <source>
        <dbReference type="Proteomes" id="UP000637383"/>
    </source>
</evidence>
<reference evidence="1 2" key="1">
    <citation type="journal article" date="2020" name="ISME J.">
        <title>Comparative genomics reveals insights into cyanobacterial evolution and habitat adaptation.</title>
        <authorList>
            <person name="Chen M.Y."/>
            <person name="Teng W.K."/>
            <person name="Zhao L."/>
            <person name="Hu C.X."/>
            <person name="Zhou Y.K."/>
            <person name="Han B.P."/>
            <person name="Song L.R."/>
            <person name="Shu W.S."/>
        </authorList>
    </citation>
    <scope>NUCLEOTIDE SEQUENCE [LARGE SCALE GENOMIC DNA]</scope>
    <source>
        <strain evidence="1 2">FACHB-159</strain>
    </source>
</reference>
<sequence length="54" mass="6136">MKIPKQSSTLTAASQLLIRYIYVFSQYQLADTAEDMTAYILVVFFQTVTIVKDA</sequence>
<name>A0ABR8JXR2_9NOSO</name>
<dbReference type="RefSeq" id="WP_190953037.1">
    <property type="nucleotide sequence ID" value="NZ_JACJTU010000001.1"/>
</dbReference>
<gene>
    <name evidence="1" type="ORF">H6H03_00015</name>
</gene>